<reference evidence="1" key="2">
    <citation type="submission" date="2015-07" db="EMBL/GenBank/DDBJ databases">
        <authorList>
            <person name="Noorani M."/>
        </authorList>
    </citation>
    <scope>NUCLEOTIDE SEQUENCE</scope>
    <source>
        <strain evidence="1">Yugu1</strain>
    </source>
</reference>
<dbReference type="AlphaFoldDB" id="A0A368QKD9"/>
<evidence type="ECO:0000313" key="1">
    <source>
        <dbReference type="EMBL" id="RCV17740.1"/>
    </source>
</evidence>
<dbReference type="EMBL" id="CM003530">
    <property type="protein sequence ID" value="RCV17740.1"/>
    <property type="molecule type" value="Genomic_DNA"/>
</dbReference>
<proteinExistence type="predicted"/>
<gene>
    <name evidence="1" type="ORF">SETIT_3G244000v2</name>
</gene>
<protein>
    <submittedName>
        <fullName evidence="1">Uncharacterized protein</fullName>
    </submittedName>
</protein>
<accession>A0A368QKD9</accession>
<reference evidence="1" key="1">
    <citation type="journal article" date="2012" name="Nat. Biotechnol.">
        <title>Reference genome sequence of the model plant Setaria.</title>
        <authorList>
            <person name="Bennetzen J.L."/>
            <person name="Schmutz J."/>
            <person name="Wang H."/>
            <person name="Percifield R."/>
            <person name="Hawkins J."/>
            <person name="Pontaroli A.C."/>
            <person name="Estep M."/>
            <person name="Feng L."/>
            <person name="Vaughn J.N."/>
            <person name="Grimwood J."/>
            <person name="Jenkins J."/>
            <person name="Barry K."/>
            <person name="Lindquist E."/>
            <person name="Hellsten U."/>
            <person name="Deshpande S."/>
            <person name="Wang X."/>
            <person name="Wu X."/>
            <person name="Mitros T."/>
            <person name="Triplett J."/>
            <person name="Yang X."/>
            <person name="Ye C.Y."/>
            <person name="Mauro-Herrera M."/>
            <person name="Wang L."/>
            <person name="Li P."/>
            <person name="Sharma M."/>
            <person name="Sharma R."/>
            <person name="Ronald P.C."/>
            <person name="Panaud O."/>
            <person name="Kellogg E.A."/>
            <person name="Brutnell T.P."/>
            <person name="Doust A.N."/>
            <person name="Tuskan G.A."/>
            <person name="Rokhsar D."/>
            <person name="Devos K.M."/>
        </authorList>
    </citation>
    <scope>NUCLEOTIDE SEQUENCE [LARGE SCALE GENOMIC DNA]</scope>
    <source>
        <strain evidence="1">Yugu1</strain>
    </source>
</reference>
<name>A0A368QKD9_SETIT</name>
<organism evidence="1">
    <name type="scientific">Setaria italica</name>
    <name type="common">Foxtail millet</name>
    <name type="synonym">Panicum italicum</name>
    <dbReference type="NCBI Taxonomy" id="4555"/>
    <lineage>
        <taxon>Eukaryota</taxon>
        <taxon>Viridiplantae</taxon>
        <taxon>Streptophyta</taxon>
        <taxon>Embryophyta</taxon>
        <taxon>Tracheophyta</taxon>
        <taxon>Spermatophyta</taxon>
        <taxon>Magnoliopsida</taxon>
        <taxon>Liliopsida</taxon>
        <taxon>Poales</taxon>
        <taxon>Poaceae</taxon>
        <taxon>PACMAD clade</taxon>
        <taxon>Panicoideae</taxon>
        <taxon>Panicodae</taxon>
        <taxon>Paniceae</taxon>
        <taxon>Cenchrinae</taxon>
        <taxon>Setaria</taxon>
    </lineage>
</organism>
<sequence length="52" mass="6117">MMYVNTTGHEIYAFVNGKHVVRTEMGSWSHGRMYNSNCHVNVIDDEIFKIRK</sequence>